<dbReference type="SUPFAM" id="SSF161098">
    <property type="entry name" value="MetI-like"/>
    <property type="match status" value="1"/>
</dbReference>
<feature type="transmembrane region" description="Helical" evidence="7">
    <location>
        <begin position="142"/>
        <end position="162"/>
    </location>
</feature>
<evidence type="ECO:0000256" key="2">
    <source>
        <dbReference type="ARBA" id="ARBA00022448"/>
    </source>
</evidence>
<feature type="transmembrane region" description="Helical" evidence="7">
    <location>
        <begin position="75"/>
        <end position="98"/>
    </location>
</feature>
<evidence type="ECO:0000256" key="4">
    <source>
        <dbReference type="ARBA" id="ARBA00022692"/>
    </source>
</evidence>
<feature type="domain" description="ABC transmembrane type-1" evidence="8">
    <location>
        <begin position="75"/>
        <end position="282"/>
    </location>
</feature>
<dbReference type="Pfam" id="PF00528">
    <property type="entry name" value="BPD_transp_1"/>
    <property type="match status" value="1"/>
</dbReference>
<dbReference type="GO" id="GO:0005886">
    <property type="term" value="C:plasma membrane"/>
    <property type="evidence" value="ECO:0007669"/>
    <property type="project" value="UniProtKB-SubCell"/>
</dbReference>
<dbReference type="CDD" id="cd06261">
    <property type="entry name" value="TM_PBP2"/>
    <property type="match status" value="1"/>
</dbReference>
<protein>
    <submittedName>
        <fullName evidence="9">Carbohydrate ABC transporter permease</fullName>
    </submittedName>
</protein>
<keyword evidence="6 7" id="KW-0472">Membrane</keyword>
<reference evidence="9 10" key="1">
    <citation type="journal article" date="2009" name="Int. J. Syst. Evol. Microbiol.">
        <title>Paenibacillus contaminans sp. nov., isolated from a contaminated laboratory plate.</title>
        <authorList>
            <person name="Chou J.H."/>
            <person name="Lee J.H."/>
            <person name="Lin M.C."/>
            <person name="Chang P.S."/>
            <person name="Arun A.B."/>
            <person name="Young C.C."/>
            <person name="Chen W.M."/>
        </authorList>
    </citation>
    <scope>NUCLEOTIDE SEQUENCE [LARGE SCALE GENOMIC DNA]</scope>
    <source>
        <strain evidence="9 10">CKOBP-6</strain>
    </source>
</reference>
<feature type="transmembrane region" description="Helical" evidence="7">
    <location>
        <begin position="183"/>
        <end position="205"/>
    </location>
</feature>
<gene>
    <name evidence="9" type="ORF">DQG23_41300</name>
</gene>
<keyword evidence="5 7" id="KW-1133">Transmembrane helix</keyword>
<sequence>MKQHDSLLYKTFTVFNYLFFALLVLICIYPFYYILIYSVSIPEESAKGGIYLWPKGFTLTSYIKVLSADGVARSFLVSAARVVIGTLVTLVCCSMFAYVLTHRKLAYRRLMYRMTLITMYLNGGIIPMYILMKEIGLKDNFLVYILPTAIVPFYIVLLRAYISSLPDSLEESAMIDGAGPFTVYAKIIMPLSMPVLATVIVFSTVNQWNSWVDNFFYVSDPKLKTFQLVLLSYLTDQTSNMMALSSKTVRSNVTVMEVTPTSIRMAITMIATLPVLFIYPYLQKYFISGMMVGAVKG</sequence>
<dbReference type="RefSeq" id="WP_113036890.1">
    <property type="nucleotide sequence ID" value="NZ_QMFB01000061.1"/>
</dbReference>
<keyword evidence="10" id="KW-1185">Reference proteome</keyword>
<evidence type="ECO:0000256" key="1">
    <source>
        <dbReference type="ARBA" id="ARBA00004651"/>
    </source>
</evidence>
<dbReference type="Proteomes" id="UP000250369">
    <property type="component" value="Unassembled WGS sequence"/>
</dbReference>
<dbReference type="InterPro" id="IPR035906">
    <property type="entry name" value="MetI-like_sf"/>
</dbReference>
<dbReference type="PANTHER" id="PTHR43744:SF9">
    <property type="entry name" value="POLYGALACTURONAN_RHAMNOGALACTURONAN TRANSPORT SYSTEM PERMEASE PROTEIN YTCP"/>
    <property type="match status" value="1"/>
</dbReference>
<dbReference type="GO" id="GO:0055085">
    <property type="term" value="P:transmembrane transport"/>
    <property type="evidence" value="ECO:0007669"/>
    <property type="project" value="InterPro"/>
</dbReference>
<keyword evidence="4 7" id="KW-0812">Transmembrane</keyword>
<accession>A0A329LNM6</accession>
<dbReference type="InterPro" id="IPR000515">
    <property type="entry name" value="MetI-like"/>
</dbReference>
<dbReference type="Gene3D" id="1.10.3720.10">
    <property type="entry name" value="MetI-like"/>
    <property type="match status" value="1"/>
</dbReference>
<feature type="transmembrane region" description="Helical" evidence="7">
    <location>
        <begin position="263"/>
        <end position="282"/>
    </location>
</feature>
<evidence type="ECO:0000313" key="9">
    <source>
        <dbReference type="EMBL" id="RAV08313.1"/>
    </source>
</evidence>
<evidence type="ECO:0000256" key="6">
    <source>
        <dbReference type="ARBA" id="ARBA00023136"/>
    </source>
</evidence>
<comment type="caution">
    <text evidence="9">The sequence shown here is derived from an EMBL/GenBank/DDBJ whole genome shotgun (WGS) entry which is preliminary data.</text>
</comment>
<dbReference type="AlphaFoldDB" id="A0A329LNM6"/>
<dbReference type="OrthoDB" id="157184at2"/>
<keyword evidence="2 7" id="KW-0813">Transport</keyword>
<evidence type="ECO:0000256" key="3">
    <source>
        <dbReference type="ARBA" id="ARBA00022475"/>
    </source>
</evidence>
<evidence type="ECO:0000256" key="5">
    <source>
        <dbReference type="ARBA" id="ARBA00022989"/>
    </source>
</evidence>
<evidence type="ECO:0000256" key="7">
    <source>
        <dbReference type="RuleBase" id="RU363032"/>
    </source>
</evidence>
<evidence type="ECO:0000313" key="10">
    <source>
        <dbReference type="Proteomes" id="UP000250369"/>
    </source>
</evidence>
<organism evidence="9 10">
    <name type="scientific">Paenibacillus contaminans</name>
    <dbReference type="NCBI Taxonomy" id="450362"/>
    <lineage>
        <taxon>Bacteria</taxon>
        <taxon>Bacillati</taxon>
        <taxon>Bacillota</taxon>
        <taxon>Bacilli</taxon>
        <taxon>Bacillales</taxon>
        <taxon>Paenibacillaceae</taxon>
        <taxon>Paenibacillus</taxon>
    </lineage>
</organism>
<feature type="transmembrane region" description="Helical" evidence="7">
    <location>
        <begin position="12"/>
        <end position="35"/>
    </location>
</feature>
<name>A0A329LNM6_9BACL</name>
<evidence type="ECO:0000259" key="8">
    <source>
        <dbReference type="PROSITE" id="PS50928"/>
    </source>
</evidence>
<keyword evidence="3" id="KW-1003">Cell membrane</keyword>
<dbReference type="PROSITE" id="PS50928">
    <property type="entry name" value="ABC_TM1"/>
    <property type="match status" value="1"/>
</dbReference>
<comment type="similarity">
    <text evidence="7">Belongs to the binding-protein-dependent transport system permease family.</text>
</comment>
<proteinExistence type="inferred from homology"/>
<dbReference type="EMBL" id="QMFB01000061">
    <property type="protein sequence ID" value="RAV08313.1"/>
    <property type="molecule type" value="Genomic_DNA"/>
</dbReference>
<comment type="subcellular location">
    <subcellularLocation>
        <location evidence="1 7">Cell membrane</location>
        <topology evidence="1 7">Multi-pass membrane protein</topology>
    </subcellularLocation>
</comment>
<feature type="transmembrane region" description="Helical" evidence="7">
    <location>
        <begin position="110"/>
        <end position="130"/>
    </location>
</feature>
<dbReference type="PANTHER" id="PTHR43744">
    <property type="entry name" value="ABC TRANSPORTER PERMEASE PROTEIN MG189-RELATED-RELATED"/>
    <property type="match status" value="1"/>
</dbReference>